<keyword evidence="4" id="KW-1185">Reference proteome</keyword>
<evidence type="ECO:0000256" key="1">
    <source>
        <dbReference type="SAM" id="MobiDB-lite"/>
    </source>
</evidence>
<dbReference type="Proteomes" id="UP000799640">
    <property type="component" value="Unassembled WGS sequence"/>
</dbReference>
<accession>A0A6G1HU27</accession>
<feature type="region of interest" description="Disordered" evidence="1">
    <location>
        <begin position="77"/>
        <end position="96"/>
    </location>
</feature>
<name>A0A6G1HU27_9PEZI</name>
<dbReference type="EMBL" id="ML996697">
    <property type="protein sequence ID" value="KAF2399558.1"/>
    <property type="molecule type" value="Genomic_DNA"/>
</dbReference>
<evidence type="ECO:0000313" key="3">
    <source>
        <dbReference type="EMBL" id="KAF2399558.1"/>
    </source>
</evidence>
<organism evidence="3 4">
    <name type="scientific">Trichodelitschia bisporula</name>
    <dbReference type="NCBI Taxonomy" id="703511"/>
    <lineage>
        <taxon>Eukaryota</taxon>
        <taxon>Fungi</taxon>
        <taxon>Dikarya</taxon>
        <taxon>Ascomycota</taxon>
        <taxon>Pezizomycotina</taxon>
        <taxon>Dothideomycetes</taxon>
        <taxon>Dothideomycetes incertae sedis</taxon>
        <taxon>Phaeotrichales</taxon>
        <taxon>Phaeotrichaceae</taxon>
        <taxon>Trichodelitschia</taxon>
    </lineage>
</organism>
<evidence type="ECO:0000259" key="2">
    <source>
        <dbReference type="SMART" id="SM00672"/>
    </source>
</evidence>
<dbReference type="PANTHER" id="PTHR12203:SF107">
    <property type="entry name" value="GLYCOSYL TRANSFERASE CAP10 DOMAIN-CONTAINING PROTEIN"/>
    <property type="match status" value="1"/>
</dbReference>
<reference evidence="3" key="1">
    <citation type="journal article" date="2020" name="Stud. Mycol.">
        <title>101 Dothideomycetes genomes: a test case for predicting lifestyles and emergence of pathogens.</title>
        <authorList>
            <person name="Haridas S."/>
            <person name="Albert R."/>
            <person name="Binder M."/>
            <person name="Bloem J."/>
            <person name="Labutti K."/>
            <person name="Salamov A."/>
            <person name="Andreopoulos B."/>
            <person name="Baker S."/>
            <person name="Barry K."/>
            <person name="Bills G."/>
            <person name="Bluhm B."/>
            <person name="Cannon C."/>
            <person name="Castanera R."/>
            <person name="Culley D."/>
            <person name="Daum C."/>
            <person name="Ezra D."/>
            <person name="Gonzalez J."/>
            <person name="Henrissat B."/>
            <person name="Kuo A."/>
            <person name="Liang C."/>
            <person name="Lipzen A."/>
            <person name="Lutzoni F."/>
            <person name="Magnuson J."/>
            <person name="Mondo S."/>
            <person name="Nolan M."/>
            <person name="Ohm R."/>
            <person name="Pangilinan J."/>
            <person name="Park H.-J."/>
            <person name="Ramirez L."/>
            <person name="Alfaro M."/>
            <person name="Sun H."/>
            <person name="Tritt A."/>
            <person name="Yoshinaga Y."/>
            <person name="Zwiers L.-H."/>
            <person name="Turgeon B."/>
            <person name="Goodwin S."/>
            <person name="Spatafora J."/>
            <person name="Crous P."/>
            <person name="Grigoriev I."/>
        </authorList>
    </citation>
    <scope>NUCLEOTIDE SEQUENCE</scope>
    <source>
        <strain evidence="3">CBS 262.69</strain>
    </source>
</reference>
<proteinExistence type="predicted"/>
<dbReference type="InterPro" id="IPR051091">
    <property type="entry name" value="O-Glucosyltr/Glycosyltrsf_90"/>
</dbReference>
<dbReference type="Pfam" id="PF05686">
    <property type="entry name" value="Glyco_transf_90"/>
    <property type="match status" value="1"/>
</dbReference>
<feature type="domain" description="Glycosyl transferase CAP10" evidence="2">
    <location>
        <begin position="198"/>
        <end position="454"/>
    </location>
</feature>
<protein>
    <recommendedName>
        <fullName evidence="2">Glycosyl transferase CAP10 domain-containing protein</fullName>
    </recommendedName>
</protein>
<evidence type="ECO:0000313" key="4">
    <source>
        <dbReference type="Proteomes" id="UP000799640"/>
    </source>
</evidence>
<dbReference type="InterPro" id="IPR006598">
    <property type="entry name" value="CAP10"/>
</dbReference>
<dbReference type="PANTHER" id="PTHR12203">
    <property type="entry name" value="KDEL LYS-ASP-GLU-LEU CONTAINING - RELATED"/>
    <property type="match status" value="1"/>
</dbReference>
<sequence>MKSWPAGPRRTFLLLAACAIPLFLIVATTSKLFGRPSSYFPVALYTKSSPTQAPIAEATEFHILPWSPPVNDASPTALPFNPHLPHGGQNDAPEPEQWTFDAARDARDFGLSDEQCDAAFPDFYEEIDRAVELHRSLGNITIDDLDMSWRRDEMLRAMIFDRQLYIIDAKWSRHGFDLPRAIALLQSMYRAIIAYPGPLPNIEFTICLGDVAVFAPPPSNAPRQTSKHPTWVLTRRADGSDAQNWVIPDFGYWSWPLDVVGEYSQVRREISYVEEMIGGWAGKVPKAVWRGAAITNPLRKELLRVAEGKEWSDVREVTWDSMTDISEGTRRQSLTMPEHCQYEFVVHTEGHSYSGRGKYLLNCHSVSIIHDPEWIEPHTHLLVPEGTDQNFLPVDPNFTNLDNSIRSLLAHPHDAQRIADNAVATFRDRYLTPAAQACYWRRLFWGWSQVQDFVPEFYRTVKDRETGRVRRKGRGEPFESWISRGLRPKVELPEEKPADKPADKAEEKPVDKADEKPVENAEEKTAENPEEKVADKPAEEPKTPKGEKEGR</sequence>
<gene>
    <name evidence="3" type="ORF">EJ06DRAFT_511716</name>
</gene>
<dbReference type="OrthoDB" id="202415at2759"/>
<feature type="region of interest" description="Disordered" evidence="1">
    <location>
        <begin position="489"/>
        <end position="551"/>
    </location>
</feature>
<dbReference type="AlphaFoldDB" id="A0A6G1HU27"/>
<dbReference type="SMART" id="SM00672">
    <property type="entry name" value="CAP10"/>
    <property type="match status" value="1"/>
</dbReference>